<evidence type="ECO:0000313" key="1">
    <source>
        <dbReference type="EMBL" id="QQZ50541.1"/>
    </source>
</evidence>
<reference evidence="1" key="1">
    <citation type="submission" date="2021-01" db="EMBL/GenBank/DDBJ databases">
        <title>Genome sequence of Phenylobacterium sp. 20VBR1 isolated from a valley glaceir, Ny-Alesund, Svalbard.</title>
        <authorList>
            <person name="Thomas F.A."/>
            <person name="Krishnan K.P."/>
            <person name="Sinha R.K."/>
        </authorList>
    </citation>
    <scope>NUCLEOTIDE SEQUENCE</scope>
    <source>
        <strain evidence="1">20VBR1</strain>
    </source>
</reference>
<protein>
    <submittedName>
        <fullName evidence="1">Uncharacterized protein</fullName>
    </submittedName>
</protein>
<proteinExistence type="predicted"/>
<name>A0A974P3I5_9CAUL</name>
<gene>
    <name evidence="1" type="ORF">JKL49_03050</name>
</gene>
<organism evidence="1">
    <name type="scientific">Phenylobacterium glaciei</name>
    <dbReference type="NCBI Taxonomy" id="2803784"/>
    <lineage>
        <taxon>Bacteria</taxon>
        <taxon>Pseudomonadati</taxon>
        <taxon>Pseudomonadota</taxon>
        <taxon>Alphaproteobacteria</taxon>
        <taxon>Caulobacterales</taxon>
        <taxon>Caulobacteraceae</taxon>
        <taxon>Phenylobacterium</taxon>
    </lineage>
</organism>
<accession>A0A974P3I5</accession>
<sequence>MTWSRGYDDGSTGGRSLASHRAWLSTVACPVLEIRDAPSVEASVARVLAAT</sequence>
<dbReference type="AlphaFoldDB" id="A0A974P3I5"/>
<dbReference type="EMBL" id="CP068570">
    <property type="protein sequence ID" value="QQZ50541.1"/>
    <property type="molecule type" value="Genomic_DNA"/>
</dbReference>